<dbReference type="SUPFAM" id="SSF103107">
    <property type="entry name" value="Hypothetical protein c14orf129, hspc210"/>
    <property type="match status" value="1"/>
</dbReference>
<comment type="subcellular location">
    <subcellularLocation>
        <location evidence="2">Cytoplasm</location>
    </subcellularLocation>
</comment>
<dbReference type="SUPFAM" id="SSF48452">
    <property type="entry name" value="TPR-like"/>
    <property type="match status" value="1"/>
</dbReference>
<dbReference type="HAMAP" id="MF_03013">
    <property type="entry name" value="CLU"/>
    <property type="match status" value="1"/>
</dbReference>
<dbReference type="InterPro" id="IPR011990">
    <property type="entry name" value="TPR-like_helical_dom_sf"/>
</dbReference>
<comment type="function">
    <text evidence="2">mRNA-binding protein involved in proper cytoplasmic distribution of mitochondria.</text>
</comment>
<dbReference type="GO" id="GO:0005737">
    <property type="term" value="C:cytoplasm"/>
    <property type="evidence" value="ECO:0007669"/>
    <property type="project" value="UniProtKB-SubCell"/>
</dbReference>
<organism evidence="5 6">
    <name type="scientific">Pristionchus entomophagus</name>
    <dbReference type="NCBI Taxonomy" id="358040"/>
    <lineage>
        <taxon>Eukaryota</taxon>
        <taxon>Metazoa</taxon>
        <taxon>Ecdysozoa</taxon>
        <taxon>Nematoda</taxon>
        <taxon>Chromadorea</taxon>
        <taxon>Rhabditida</taxon>
        <taxon>Rhabditina</taxon>
        <taxon>Diplogasteromorpha</taxon>
        <taxon>Diplogasteroidea</taxon>
        <taxon>Neodiplogasteridae</taxon>
        <taxon>Pristionchus</taxon>
    </lineage>
</organism>
<dbReference type="Gene3D" id="1.25.40.10">
    <property type="entry name" value="Tetratricopeptide repeat domain"/>
    <property type="match status" value="1"/>
</dbReference>
<sequence length="1272" mass="140778">MPATTVDKKKEEVVEVGEAVAAASNDSSSVVLPVKGSPKENRDSGHESSEAGTPDAERAMTPEMKEGEVIEEALYILHIELPSGDKFDVQVNNTEMLQEIHQVLLEREGTCHRTCYTLQLEGKPLDHFTEIRNVPGLKNESTLAVVEEPYTLREARIHVRHVRDLSRMPEQGDAASAVDGMSLSYLPIVGLGEKKTEKGEKEKTFEGLPPEYILPGTKDRSLAAVIPTAAIAANKTPHALKNLGLSPFNPPLPSRKMKGDVLYLFVDTVEKKRVHVTCCTQGFFVNGSDENTFKPTPSSGQKTLIYHSLVDLIASVSPIFKRNFTTLIKKRADRPILDRLPTPYPQFAWLAPPTEPVEDALRADDATQPHRVGIEEHLPGQIRDWNEELQTTGEMPRGNLNERLVRDRSIFKIHSDFISASVKGAQAVIEGNVMAINPADDPKTHMYIWNNIFFSLGFDVKDHYKEFGGDAAAFAATSADLQGVRAYSSVCDDTKLATLGMAIVDYRGFRVTAQSIIPGILEREQEQSVVYGSIDTGNTVVSSDKYHELLDKAAKELKMLPHEVWNGKEGEEAVKVKLYTSFETKGIIGNDSRYYVLDLLRTFPPDVHYLPELNAVSESAREAGYPHAFPHKLVSFRHELVNSFVESRYMTYVRIATYHIQMMAKERKEKHATDGTDAQLSQEEAAAINAEAMKKAAEAVHSLNPDDFDIRFNADCFSTTVKHAEEENLEAQRRLVIDCGEFLLTQQIPGFLNDLVECSIAPVDGEGLVEQMHARGINVRYLGHVAKLAPKDITWLRALIGSELVVRAAKHVFRALFQSVKAEKTASAAAHLLSCLLASEGGVDSVSEPAKKKSGKKGGVRARASTASEWEMTSQKSLWKAIGEEAFSYYNYELTVSSADALLEEWGVQKTALLRRMCRAFGIQLLAKDYNLSTSGRPIFVEDDVQNVFPVTKHREPEANDAKRLFQRGSEQMAHGKLKEAYEYIAESVNLMTSVYGAMHGELAQALRSLARLSYILGDPQDALAQQHRAAIMAERCYGLDHAETITEYVNLAHMSFSNLLVPTALKLLYRARHLLLLAAGESHPFMSTIDGNIGVILFAVQEFDLACKFIQSAEKIAAASGETKRLKSALLNHVMAKAHACRGDFRTALAAEKETYTIYSGLFGVEHEKTKESNECLRQLTQQAVQFQRRMQDASKGTTNLAQLLPINAQQPSLATIIDVLNVVNGIIVFSIRDPSGGEKEEEGEAVEGGEEKAAIEGVKEDVILEEETLD</sequence>
<feature type="compositionally biased region" description="Basic and acidic residues" evidence="3">
    <location>
        <begin position="37"/>
        <end position="61"/>
    </location>
</feature>
<dbReference type="GO" id="GO:0007005">
    <property type="term" value="P:mitochondrion organization"/>
    <property type="evidence" value="ECO:0007669"/>
    <property type="project" value="UniProtKB-UniRule"/>
</dbReference>
<dbReference type="CDD" id="cd15466">
    <property type="entry name" value="CLU-central"/>
    <property type="match status" value="1"/>
</dbReference>
<feature type="region of interest" description="Disordered" evidence="3">
    <location>
        <begin position="20"/>
        <end position="61"/>
    </location>
</feature>
<reference evidence="5" key="1">
    <citation type="submission" date="2023-10" db="EMBL/GenBank/DDBJ databases">
        <title>Genome assembly of Pristionchus species.</title>
        <authorList>
            <person name="Yoshida K."/>
            <person name="Sommer R.J."/>
        </authorList>
    </citation>
    <scope>NUCLEOTIDE SEQUENCE</scope>
    <source>
        <strain evidence="5">RS0144</strain>
    </source>
</reference>
<dbReference type="InterPro" id="IPR023231">
    <property type="entry name" value="GSKIP_dom_sf"/>
</dbReference>
<keyword evidence="2" id="KW-0694">RNA-binding</keyword>
<evidence type="ECO:0000313" key="6">
    <source>
        <dbReference type="Proteomes" id="UP001432027"/>
    </source>
</evidence>
<dbReference type="Proteomes" id="UP001432027">
    <property type="component" value="Unassembled WGS sequence"/>
</dbReference>
<feature type="domain" description="Clu" evidence="4">
    <location>
        <begin position="363"/>
        <end position="610"/>
    </location>
</feature>
<accession>A0AAV5TBT1</accession>
<feature type="compositionally biased region" description="Acidic residues" evidence="3">
    <location>
        <begin position="1241"/>
        <end position="1250"/>
    </location>
</feature>
<dbReference type="GO" id="GO:0048312">
    <property type="term" value="P:intracellular distribution of mitochondria"/>
    <property type="evidence" value="ECO:0007669"/>
    <property type="project" value="TreeGrafter"/>
</dbReference>
<dbReference type="InterPro" id="IPR025697">
    <property type="entry name" value="CLU_dom"/>
</dbReference>
<dbReference type="InterPro" id="IPR028275">
    <property type="entry name" value="CLU_N"/>
</dbReference>
<dbReference type="Pfam" id="PF05303">
    <property type="entry name" value="GSKIP_dom"/>
    <property type="match status" value="1"/>
</dbReference>
<feature type="region of interest" description="Disordered" evidence="3">
    <location>
        <begin position="1235"/>
        <end position="1254"/>
    </location>
</feature>
<dbReference type="InterPro" id="IPR033646">
    <property type="entry name" value="CLU-central"/>
</dbReference>
<name>A0AAV5TBT1_9BILA</name>
<dbReference type="GO" id="GO:0003729">
    <property type="term" value="F:mRNA binding"/>
    <property type="evidence" value="ECO:0007669"/>
    <property type="project" value="TreeGrafter"/>
</dbReference>
<keyword evidence="1 2" id="KW-0963">Cytoplasm</keyword>
<dbReference type="AlphaFoldDB" id="A0AAV5TBT1"/>
<dbReference type="PROSITE" id="PS51823">
    <property type="entry name" value="CLU"/>
    <property type="match status" value="1"/>
</dbReference>
<evidence type="ECO:0000256" key="1">
    <source>
        <dbReference type="ARBA" id="ARBA00022490"/>
    </source>
</evidence>
<dbReference type="PANTHER" id="PTHR12601">
    <property type="entry name" value="EUKARYOTIC TRANSLATION INITIATION FACTOR 3 SUBUNIT EIF-3"/>
    <property type="match status" value="1"/>
</dbReference>
<evidence type="ECO:0000256" key="3">
    <source>
        <dbReference type="SAM" id="MobiDB-lite"/>
    </source>
</evidence>
<protein>
    <recommendedName>
        <fullName evidence="2">Clustered mitochondria protein homolog</fullName>
    </recommendedName>
</protein>
<dbReference type="EMBL" id="BTSX01000003">
    <property type="protein sequence ID" value="GMS89850.1"/>
    <property type="molecule type" value="Genomic_DNA"/>
</dbReference>
<dbReference type="Pfam" id="PF12807">
    <property type="entry name" value="eIF3_p135"/>
    <property type="match status" value="1"/>
</dbReference>
<keyword evidence="6" id="KW-1185">Reference proteome</keyword>
<proteinExistence type="inferred from homology"/>
<gene>
    <name evidence="5" type="ORF">PENTCL1PPCAC_12025</name>
</gene>
<dbReference type="Gene3D" id="3.30.2280.10">
    <property type="entry name" value="Hypothetical protein (hspc210)"/>
    <property type="match status" value="1"/>
</dbReference>
<dbReference type="Pfam" id="PF15044">
    <property type="entry name" value="CLU_N"/>
    <property type="match status" value="1"/>
</dbReference>
<comment type="similarity">
    <text evidence="2">Belongs to the CLU family.</text>
</comment>
<evidence type="ECO:0000259" key="4">
    <source>
        <dbReference type="PROSITE" id="PS51823"/>
    </source>
</evidence>
<evidence type="ECO:0000256" key="2">
    <source>
        <dbReference type="HAMAP-Rule" id="MF_03013"/>
    </source>
</evidence>
<dbReference type="PANTHER" id="PTHR12601:SF6">
    <property type="entry name" value="CLUSTERED MITOCHONDRIA PROTEIN HOMOLOG"/>
    <property type="match status" value="1"/>
</dbReference>
<dbReference type="InterPro" id="IPR027523">
    <property type="entry name" value="CLU_prot"/>
</dbReference>
<comment type="caution">
    <text evidence="5">The sequence shown here is derived from an EMBL/GenBank/DDBJ whole genome shotgun (WGS) entry which is preliminary data.</text>
</comment>
<dbReference type="InterPro" id="IPR007967">
    <property type="entry name" value="GSKIP_dom"/>
</dbReference>
<feature type="compositionally biased region" description="Low complexity" evidence="3">
    <location>
        <begin position="20"/>
        <end position="31"/>
    </location>
</feature>
<dbReference type="FunFam" id="3.30.2280.10:FF:000002">
    <property type="entry name" value="Clustered mitochondria protein homolog"/>
    <property type="match status" value="1"/>
</dbReference>
<evidence type="ECO:0000313" key="5">
    <source>
        <dbReference type="EMBL" id="GMS89850.1"/>
    </source>
</evidence>
<dbReference type="Pfam" id="PF13236">
    <property type="entry name" value="CLU"/>
    <property type="match status" value="1"/>
</dbReference>